<evidence type="ECO:0000313" key="11">
    <source>
        <dbReference type="Proteomes" id="UP000531594"/>
    </source>
</evidence>
<dbReference type="PROSITE" id="PS50112">
    <property type="entry name" value="PAS"/>
    <property type="match status" value="2"/>
</dbReference>
<dbReference type="EMBL" id="JACHGK010000014">
    <property type="protein sequence ID" value="MBB6446881.1"/>
    <property type="molecule type" value="Genomic_DNA"/>
</dbReference>
<dbReference type="InterPro" id="IPR035965">
    <property type="entry name" value="PAS-like_dom_sf"/>
</dbReference>
<dbReference type="Pfam" id="PF00158">
    <property type="entry name" value="Sigma54_activat"/>
    <property type="match status" value="1"/>
</dbReference>
<dbReference type="InterPro" id="IPR000014">
    <property type="entry name" value="PAS"/>
</dbReference>
<dbReference type="PROSITE" id="PS00676">
    <property type="entry name" value="SIGMA54_INTERACT_2"/>
    <property type="match status" value="1"/>
</dbReference>
<gene>
    <name evidence="10" type="ORF">HNR53_003546</name>
</gene>
<dbReference type="GO" id="GO:0006355">
    <property type="term" value="P:regulation of DNA-templated transcription"/>
    <property type="evidence" value="ECO:0007669"/>
    <property type="project" value="InterPro"/>
</dbReference>
<evidence type="ECO:0000313" key="10">
    <source>
        <dbReference type="EMBL" id="MBB6446881.1"/>
    </source>
</evidence>
<dbReference type="InterPro" id="IPR058031">
    <property type="entry name" value="AAA_lid_NorR"/>
</dbReference>
<dbReference type="FunFam" id="3.40.50.300:FF:000006">
    <property type="entry name" value="DNA-binding transcriptional regulator NtrC"/>
    <property type="match status" value="1"/>
</dbReference>
<dbReference type="SUPFAM" id="SSF55785">
    <property type="entry name" value="PYP-like sensor domain (PAS domain)"/>
    <property type="match status" value="2"/>
</dbReference>
<dbReference type="CDD" id="cd00130">
    <property type="entry name" value="PAS"/>
    <property type="match status" value="2"/>
</dbReference>
<organism evidence="10 11">
    <name type="scientific">Bacillus benzoevorans</name>
    <dbReference type="NCBI Taxonomy" id="1456"/>
    <lineage>
        <taxon>Bacteria</taxon>
        <taxon>Bacillati</taxon>
        <taxon>Bacillota</taxon>
        <taxon>Bacilli</taxon>
        <taxon>Bacillales</taxon>
        <taxon>Bacillaceae</taxon>
        <taxon>Bacillus</taxon>
    </lineage>
</organism>
<dbReference type="NCBIfam" id="TIGR00229">
    <property type="entry name" value="sensory_box"/>
    <property type="match status" value="1"/>
</dbReference>
<dbReference type="Pfam" id="PF13426">
    <property type="entry name" value="PAS_9"/>
    <property type="match status" value="1"/>
</dbReference>
<dbReference type="InterPro" id="IPR009057">
    <property type="entry name" value="Homeodomain-like_sf"/>
</dbReference>
<dbReference type="RefSeq" id="WP_184528290.1">
    <property type="nucleotide sequence ID" value="NZ_JACHGK010000014.1"/>
</dbReference>
<dbReference type="Gene3D" id="1.10.8.60">
    <property type="match status" value="1"/>
</dbReference>
<evidence type="ECO:0000256" key="3">
    <source>
        <dbReference type="ARBA" id="ARBA00022840"/>
    </source>
</evidence>
<dbReference type="AlphaFoldDB" id="A0A7X0HU71"/>
<dbReference type="InterPro" id="IPR025943">
    <property type="entry name" value="Sigma_54_int_dom_ATP-bd_2"/>
</dbReference>
<dbReference type="SUPFAM" id="SSF46689">
    <property type="entry name" value="Homeodomain-like"/>
    <property type="match status" value="1"/>
</dbReference>
<keyword evidence="6" id="KW-0804">Transcription</keyword>
<keyword evidence="2" id="KW-0058">Aromatic hydrocarbons catabolism</keyword>
<evidence type="ECO:0000256" key="1">
    <source>
        <dbReference type="ARBA" id="ARBA00022741"/>
    </source>
</evidence>
<keyword evidence="1" id="KW-0547">Nucleotide-binding</keyword>
<accession>A0A7X0HU71</accession>
<keyword evidence="5" id="KW-0238">DNA-binding</keyword>
<reference evidence="10 11" key="1">
    <citation type="submission" date="2020-08" db="EMBL/GenBank/DDBJ databases">
        <title>Genomic Encyclopedia of Type Strains, Phase IV (KMG-IV): sequencing the most valuable type-strain genomes for metagenomic binning, comparative biology and taxonomic classification.</title>
        <authorList>
            <person name="Goeker M."/>
        </authorList>
    </citation>
    <scope>NUCLEOTIDE SEQUENCE [LARGE SCALE GENOMIC DNA]</scope>
    <source>
        <strain evidence="10 11">DSM 5391</strain>
    </source>
</reference>
<dbReference type="InterPro" id="IPR025662">
    <property type="entry name" value="Sigma_54_int_dom_ATP-bd_1"/>
</dbReference>
<dbReference type="SUPFAM" id="SSF52540">
    <property type="entry name" value="P-loop containing nucleoside triphosphate hydrolases"/>
    <property type="match status" value="1"/>
</dbReference>
<dbReference type="InterPro" id="IPR003593">
    <property type="entry name" value="AAA+_ATPase"/>
</dbReference>
<keyword evidence="4" id="KW-0805">Transcription regulation</keyword>
<evidence type="ECO:0000256" key="4">
    <source>
        <dbReference type="ARBA" id="ARBA00023015"/>
    </source>
</evidence>
<feature type="domain" description="PAS" evidence="9">
    <location>
        <begin position="111"/>
        <end position="156"/>
    </location>
</feature>
<dbReference type="Pfam" id="PF18024">
    <property type="entry name" value="HTH_50"/>
    <property type="match status" value="1"/>
</dbReference>
<name>A0A7X0HU71_9BACI</name>
<protein>
    <recommendedName>
        <fullName evidence="7">HTH-type transcriptional regulatory protein TyrR</fullName>
    </recommendedName>
</protein>
<evidence type="ECO:0000256" key="5">
    <source>
        <dbReference type="ARBA" id="ARBA00023125"/>
    </source>
</evidence>
<dbReference type="PROSITE" id="PS00675">
    <property type="entry name" value="SIGMA54_INTERACT_1"/>
    <property type="match status" value="1"/>
</dbReference>
<dbReference type="Proteomes" id="UP000531594">
    <property type="component" value="Unassembled WGS sequence"/>
</dbReference>
<feature type="domain" description="PAS" evidence="9">
    <location>
        <begin position="14"/>
        <end position="66"/>
    </location>
</feature>
<dbReference type="InterPro" id="IPR027417">
    <property type="entry name" value="P-loop_NTPase"/>
</dbReference>
<dbReference type="InterPro" id="IPR002078">
    <property type="entry name" value="Sigma_54_int"/>
</dbReference>
<dbReference type="Pfam" id="PF25601">
    <property type="entry name" value="AAA_lid_14"/>
    <property type="match status" value="1"/>
</dbReference>
<sequence length="565" mass="63476">MILESGYSVLNGSLFNNYNDGIIIVNAEGFIKDINQKACEMLSIYRREVINESFNRTFQDLLQLDNLTDNTIYVNDYCLSVKVIPTPFGTNILLENRSYIEEISSNIFDNNMNNIVKLLNSSDDGLSIVDRDGIIIHANKTLLHNLEIASKEVIGRVSTSLVSNGIINEVTFRHVLRNKKKVDLKQVVTRRKNRLLTTAVPILSPKGEIEYIVSTSRDLNRMQQISRTANKTTLIAPKRSTNEVDDFIKMLRNEGNVIESKSMVDAFIKIKKVKDTEAPVLLIGETGAGKEVFANTLHEKGLRKNRAYIKVNCGAIPSELLESELFGYEDGAFTGAKKGGKKGLFELANGGTIFLDEITTLSLPLQSKLLRVLQEHEIMRIGGAKTIKIDTRIIAAANDLDKKLKNGEFREDLYYRLNVVQIKIPPLRDRPEDIAQLVTQYTTRLNLKYNKNVSFSSSAMALLNLYTWPGNVRELINVIEKCVILSNKNIVDTSDLPEEINSDVVDNGEELEGLKEVLYKTEKALIEKSMLYYGSTRKAAKALGVSQPTIVRKLQQYADSSEITK</sequence>
<dbReference type="Gene3D" id="1.10.10.60">
    <property type="entry name" value="Homeodomain-like"/>
    <property type="match status" value="1"/>
</dbReference>
<comment type="caution">
    <text evidence="10">The sequence shown here is derived from an EMBL/GenBank/DDBJ whole genome shotgun (WGS) entry which is preliminary data.</text>
</comment>
<dbReference type="GO" id="GO:0003677">
    <property type="term" value="F:DNA binding"/>
    <property type="evidence" value="ECO:0007669"/>
    <property type="project" value="UniProtKB-KW"/>
</dbReference>
<dbReference type="InterPro" id="IPR030828">
    <property type="entry name" value="HTH_TyrR"/>
</dbReference>
<dbReference type="PANTHER" id="PTHR32071">
    <property type="entry name" value="TRANSCRIPTIONAL REGULATORY PROTEIN"/>
    <property type="match status" value="1"/>
</dbReference>
<dbReference type="SMART" id="SM00382">
    <property type="entry name" value="AAA"/>
    <property type="match status" value="1"/>
</dbReference>
<dbReference type="CDD" id="cd00009">
    <property type="entry name" value="AAA"/>
    <property type="match status" value="1"/>
</dbReference>
<dbReference type="GO" id="GO:0005524">
    <property type="term" value="F:ATP binding"/>
    <property type="evidence" value="ECO:0007669"/>
    <property type="project" value="UniProtKB-KW"/>
</dbReference>
<feature type="domain" description="Sigma-54 factor interaction" evidence="8">
    <location>
        <begin position="256"/>
        <end position="484"/>
    </location>
</feature>
<dbReference type="Pfam" id="PF13188">
    <property type="entry name" value="PAS_8"/>
    <property type="match status" value="1"/>
</dbReference>
<proteinExistence type="predicted"/>
<keyword evidence="11" id="KW-1185">Reference proteome</keyword>
<dbReference type="Gene3D" id="3.30.450.20">
    <property type="entry name" value="PAS domain"/>
    <property type="match status" value="2"/>
</dbReference>
<dbReference type="Gene3D" id="3.40.50.300">
    <property type="entry name" value="P-loop containing nucleotide triphosphate hydrolases"/>
    <property type="match status" value="1"/>
</dbReference>
<evidence type="ECO:0000259" key="9">
    <source>
        <dbReference type="PROSITE" id="PS50112"/>
    </source>
</evidence>
<dbReference type="InterPro" id="IPR025944">
    <property type="entry name" value="Sigma_54_int_dom_CS"/>
</dbReference>
<evidence type="ECO:0000259" key="8">
    <source>
        <dbReference type="PROSITE" id="PS50045"/>
    </source>
</evidence>
<dbReference type="PROSITE" id="PS50045">
    <property type="entry name" value="SIGMA54_INTERACT_4"/>
    <property type="match status" value="1"/>
</dbReference>
<evidence type="ECO:0000256" key="6">
    <source>
        <dbReference type="ARBA" id="ARBA00023163"/>
    </source>
</evidence>
<evidence type="ECO:0000256" key="2">
    <source>
        <dbReference type="ARBA" id="ARBA00022797"/>
    </source>
</evidence>
<evidence type="ECO:0000256" key="7">
    <source>
        <dbReference type="ARBA" id="ARBA00029500"/>
    </source>
</evidence>
<dbReference type="PROSITE" id="PS00688">
    <property type="entry name" value="SIGMA54_INTERACT_3"/>
    <property type="match status" value="1"/>
</dbReference>
<dbReference type="SMART" id="SM00091">
    <property type="entry name" value="PAS"/>
    <property type="match status" value="2"/>
</dbReference>
<keyword evidence="3" id="KW-0067">ATP-binding</keyword>